<dbReference type="GO" id="GO:0005886">
    <property type="term" value="C:plasma membrane"/>
    <property type="evidence" value="ECO:0007669"/>
    <property type="project" value="UniProtKB-SubCell"/>
</dbReference>
<dbReference type="EMBL" id="SWLG01000019">
    <property type="protein sequence ID" value="TLS35601.1"/>
    <property type="molecule type" value="Genomic_DNA"/>
</dbReference>
<evidence type="ECO:0000256" key="7">
    <source>
        <dbReference type="SAM" id="Phobius"/>
    </source>
</evidence>
<organism evidence="9 10">
    <name type="scientific">Exobacillus caeni</name>
    <dbReference type="NCBI Taxonomy" id="2574798"/>
    <lineage>
        <taxon>Bacteria</taxon>
        <taxon>Bacillati</taxon>
        <taxon>Bacillota</taxon>
        <taxon>Bacilli</taxon>
        <taxon>Bacillales</taxon>
        <taxon>Guptibacillaceae</taxon>
        <taxon>Exobacillus</taxon>
    </lineage>
</organism>
<feature type="transmembrane region" description="Helical" evidence="7">
    <location>
        <begin position="282"/>
        <end position="302"/>
    </location>
</feature>
<reference evidence="9 10" key="1">
    <citation type="submission" date="2019-04" db="EMBL/GenBank/DDBJ databases">
        <title>Bacillus caeni sp. nov., a bacterium isolated from mangrove sediment.</title>
        <authorList>
            <person name="Huang H."/>
            <person name="Mo K."/>
            <person name="Hu Y."/>
        </authorList>
    </citation>
    <scope>NUCLEOTIDE SEQUENCE [LARGE SCALE GENOMIC DNA]</scope>
    <source>
        <strain evidence="9 10">HB172195</strain>
    </source>
</reference>
<evidence type="ECO:0000313" key="9">
    <source>
        <dbReference type="EMBL" id="TLS35601.1"/>
    </source>
</evidence>
<feature type="transmembrane region" description="Helical" evidence="7">
    <location>
        <begin position="221"/>
        <end position="241"/>
    </location>
</feature>
<accession>A0A5R9EXL6</accession>
<feature type="transmembrane region" description="Helical" evidence="7">
    <location>
        <begin position="191"/>
        <end position="209"/>
    </location>
</feature>
<dbReference type="Proteomes" id="UP000308230">
    <property type="component" value="Unassembled WGS sequence"/>
</dbReference>
<keyword evidence="6 7" id="KW-0472">Membrane</keyword>
<keyword evidence="10" id="KW-1185">Reference proteome</keyword>
<feature type="transmembrane region" description="Helical" evidence="7">
    <location>
        <begin position="253"/>
        <end position="270"/>
    </location>
</feature>
<keyword evidence="4 7" id="KW-0812">Transmembrane</keyword>
<evidence type="ECO:0000256" key="4">
    <source>
        <dbReference type="ARBA" id="ARBA00022692"/>
    </source>
</evidence>
<protein>
    <submittedName>
        <fullName evidence="9">Acyltransferase</fullName>
    </submittedName>
</protein>
<evidence type="ECO:0000256" key="3">
    <source>
        <dbReference type="ARBA" id="ARBA00022475"/>
    </source>
</evidence>
<evidence type="ECO:0000256" key="6">
    <source>
        <dbReference type="ARBA" id="ARBA00023136"/>
    </source>
</evidence>
<keyword evidence="9" id="KW-0012">Acyltransferase</keyword>
<dbReference type="PANTHER" id="PTHR40074">
    <property type="entry name" value="O-ACETYLTRANSFERASE WECH"/>
    <property type="match status" value="1"/>
</dbReference>
<sequence length="367" mass="42534">MNQTNKRTYLYEIHFLRAIACLLVLLVHVSATYYYQQGQFNDFTYFFNQIGRFGTPIFALISGFLLFYQVRKRGFDFKKFMKSRFTKIGAPFFIWSVVYLLLLYYFEGVPLMEDGKQFLIDFSLGNSFYHLYFMSIVFQFYLLFPLLQMFRSKLSWWLLLAVSVGVNLYFLNSFSSGETSGTWEQIISQRAFLPKWIFFFIFGGFLAYHWEFISKFSKKHLKLILTTVVVIVIGAVCEYNQAGAIASNRPTNFINIPLLAVSAIGIYELVKSSKWIHGALSAIGTLSMGIYLVHPLVIYFMSKAMPEWIWTTRYFPLVFLAVLFASIAIIKAIQLLPYNEYVVTVPSNKKNGRKEKVSRATVVKKAV</sequence>
<evidence type="ECO:0000256" key="5">
    <source>
        <dbReference type="ARBA" id="ARBA00022989"/>
    </source>
</evidence>
<keyword evidence="9" id="KW-0808">Transferase</keyword>
<dbReference type="AlphaFoldDB" id="A0A5R9EXL6"/>
<comment type="similarity">
    <text evidence="2">Belongs to the acyltransferase 3 family.</text>
</comment>
<name>A0A5R9EXL6_9BACL</name>
<feature type="transmembrane region" description="Helical" evidence="7">
    <location>
        <begin position="127"/>
        <end position="147"/>
    </location>
</feature>
<evidence type="ECO:0000256" key="2">
    <source>
        <dbReference type="ARBA" id="ARBA00007400"/>
    </source>
</evidence>
<feature type="transmembrane region" description="Helical" evidence="7">
    <location>
        <begin position="314"/>
        <end position="333"/>
    </location>
</feature>
<evidence type="ECO:0000259" key="8">
    <source>
        <dbReference type="Pfam" id="PF01757"/>
    </source>
</evidence>
<feature type="transmembrane region" description="Helical" evidence="7">
    <location>
        <begin position="50"/>
        <end position="68"/>
    </location>
</feature>
<dbReference type="Pfam" id="PF01757">
    <property type="entry name" value="Acyl_transf_3"/>
    <property type="match status" value="1"/>
</dbReference>
<keyword evidence="5 7" id="KW-1133">Transmembrane helix</keyword>
<feature type="transmembrane region" description="Helical" evidence="7">
    <location>
        <begin position="154"/>
        <end position="171"/>
    </location>
</feature>
<evidence type="ECO:0000256" key="1">
    <source>
        <dbReference type="ARBA" id="ARBA00004651"/>
    </source>
</evidence>
<dbReference type="PANTHER" id="PTHR40074:SF2">
    <property type="entry name" value="O-ACETYLTRANSFERASE WECH"/>
    <property type="match status" value="1"/>
</dbReference>
<dbReference type="InterPro" id="IPR002656">
    <property type="entry name" value="Acyl_transf_3_dom"/>
</dbReference>
<feature type="transmembrane region" description="Helical" evidence="7">
    <location>
        <begin position="88"/>
        <end position="107"/>
    </location>
</feature>
<evidence type="ECO:0000313" key="10">
    <source>
        <dbReference type="Proteomes" id="UP000308230"/>
    </source>
</evidence>
<feature type="domain" description="Acyltransferase 3" evidence="8">
    <location>
        <begin position="11"/>
        <end position="329"/>
    </location>
</feature>
<comment type="caution">
    <text evidence="9">The sequence shown here is derived from an EMBL/GenBank/DDBJ whole genome shotgun (WGS) entry which is preliminary data.</text>
</comment>
<dbReference type="GO" id="GO:0009246">
    <property type="term" value="P:enterobacterial common antigen biosynthetic process"/>
    <property type="evidence" value="ECO:0007669"/>
    <property type="project" value="TreeGrafter"/>
</dbReference>
<gene>
    <name evidence="9" type="ORF">FCL54_19795</name>
</gene>
<dbReference type="OrthoDB" id="65129at2"/>
<comment type="subcellular location">
    <subcellularLocation>
        <location evidence="1">Cell membrane</location>
        <topology evidence="1">Multi-pass membrane protein</topology>
    </subcellularLocation>
</comment>
<keyword evidence="3" id="KW-1003">Cell membrane</keyword>
<proteinExistence type="inferred from homology"/>
<dbReference type="RefSeq" id="WP_138128704.1">
    <property type="nucleotide sequence ID" value="NZ_SWLG01000019.1"/>
</dbReference>
<dbReference type="GO" id="GO:0016413">
    <property type="term" value="F:O-acetyltransferase activity"/>
    <property type="evidence" value="ECO:0007669"/>
    <property type="project" value="TreeGrafter"/>
</dbReference>
<feature type="transmembrane region" description="Helical" evidence="7">
    <location>
        <begin position="15"/>
        <end position="35"/>
    </location>
</feature>